<dbReference type="Proteomes" id="UP001152795">
    <property type="component" value="Unassembled WGS sequence"/>
</dbReference>
<accession>A0A6S7GQF1</accession>
<evidence type="ECO:0000256" key="2">
    <source>
        <dbReference type="ARBA" id="ARBA00022692"/>
    </source>
</evidence>
<name>A0A6S7GQF1_PARCT</name>
<keyword evidence="4" id="KW-0472">Membrane</keyword>
<gene>
    <name evidence="5" type="ORF">PACLA_8A006760</name>
</gene>
<protein>
    <submittedName>
        <fullName evidence="5">Uncharacterized protein LOC110248790</fullName>
    </submittedName>
</protein>
<evidence type="ECO:0000256" key="4">
    <source>
        <dbReference type="ARBA" id="ARBA00023136"/>
    </source>
</evidence>
<dbReference type="AlphaFoldDB" id="A0A6S7GQF1"/>
<keyword evidence="3" id="KW-1133">Transmembrane helix</keyword>
<dbReference type="GO" id="GO:0016020">
    <property type="term" value="C:membrane"/>
    <property type="evidence" value="ECO:0007669"/>
    <property type="project" value="UniProtKB-SubCell"/>
</dbReference>
<comment type="caution">
    <text evidence="5">The sequence shown here is derived from an EMBL/GenBank/DDBJ whole genome shotgun (WGS) entry which is preliminary data.</text>
</comment>
<dbReference type="OrthoDB" id="10412265at2759"/>
<reference evidence="5" key="1">
    <citation type="submission" date="2020-04" db="EMBL/GenBank/DDBJ databases">
        <authorList>
            <person name="Alioto T."/>
            <person name="Alioto T."/>
            <person name="Gomez Garrido J."/>
        </authorList>
    </citation>
    <scope>NUCLEOTIDE SEQUENCE</scope>
    <source>
        <strain evidence="5">A484AB</strain>
    </source>
</reference>
<dbReference type="EMBL" id="CACRXK020001922">
    <property type="protein sequence ID" value="CAB3991816.1"/>
    <property type="molecule type" value="Genomic_DNA"/>
</dbReference>
<keyword evidence="2" id="KW-0812">Transmembrane</keyword>
<evidence type="ECO:0000313" key="5">
    <source>
        <dbReference type="EMBL" id="CAB3991816.1"/>
    </source>
</evidence>
<organism evidence="5 6">
    <name type="scientific">Paramuricea clavata</name>
    <name type="common">Red gorgonian</name>
    <name type="synonym">Violescent sea-whip</name>
    <dbReference type="NCBI Taxonomy" id="317549"/>
    <lineage>
        <taxon>Eukaryota</taxon>
        <taxon>Metazoa</taxon>
        <taxon>Cnidaria</taxon>
        <taxon>Anthozoa</taxon>
        <taxon>Octocorallia</taxon>
        <taxon>Malacalcyonacea</taxon>
        <taxon>Plexauridae</taxon>
        <taxon>Paramuricea</taxon>
    </lineage>
</organism>
<proteinExistence type="predicted"/>
<dbReference type="PROSITE" id="PS51225">
    <property type="entry name" value="MARVEL"/>
    <property type="match status" value="1"/>
</dbReference>
<dbReference type="Pfam" id="PF01284">
    <property type="entry name" value="MARVEL"/>
    <property type="match status" value="1"/>
</dbReference>
<evidence type="ECO:0000256" key="1">
    <source>
        <dbReference type="ARBA" id="ARBA00004141"/>
    </source>
</evidence>
<comment type="subcellular location">
    <subcellularLocation>
        <location evidence="1">Membrane</location>
        <topology evidence="1">Multi-pass membrane protein</topology>
    </subcellularLocation>
</comment>
<dbReference type="InterPro" id="IPR008253">
    <property type="entry name" value="Marvel"/>
</dbReference>
<evidence type="ECO:0000313" key="6">
    <source>
        <dbReference type="Proteomes" id="UP001152795"/>
    </source>
</evidence>
<sequence length="158" mass="17062">MGEVGKGLAYVKSLGGLLKMVELVFLAIAAGAVGYFYKEGSDGDYEKKDRIKFFLAAVGIAAVVVIVFFMIFLTGIHKKVKIVWTKTATGVFFLMGILLLVASAMLAEAYKSYKDDNFCDLLDLGGTKSQCKQLLIGVVCGLISAVVFVVDAVVHFKM</sequence>
<evidence type="ECO:0000256" key="3">
    <source>
        <dbReference type="ARBA" id="ARBA00022989"/>
    </source>
</evidence>
<keyword evidence="6" id="KW-1185">Reference proteome</keyword>